<evidence type="ECO:0000256" key="7">
    <source>
        <dbReference type="ARBA" id="ARBA00023136"/>
    </source>
</evidence>
<organism evidence="14 15">
    <name type="scientific">Occultella glacieicola</name>
    <dbReference type="NCBI Taxonomy" id="2518684"/>
    <lineage>
        <taxon>Bacteria</taxon>
        <taxon>Bacillati</taxon>
        <taxon>Actinomycetota</taxon>
        <taxon>Actinomycetes</taxon>
        <taxon>Micrococcales</taxon>
        <taxon>Ruaniaceae</taxon>
        <taxon>Occultella</taxon>
    </lineage>
</organism>
<name>A0ABY2EC95_9MICO</name>
<comment type="subcellular location">
    <subcellularLocation>
        <location evidence="1">Cell membrane</location>
        <topology evidence="1">Single-pass membrane protein</topology>
    </subcellularLocation>
</comment>
<keyword evidence="5" id="KW-0732">Signal</keyword>
<evidence type="ECO:0000256" key="3">
    <source>
        <dbReference type="ARBA" id="ARBA00022679"/>
    </source>
</evidence>
<keyword evidence="7 13" id="KW-0472">Membrane</keyword>
<dbReference type="Pfam" id="PF18927">
    <property type="entry name" value="CrtO"/>
    <property type="match status" value="1"/>
</dbReference>
<gene>
    <name evidence="14" type="ORF">EXU48_00865</name>
</gene>
<reference evidence="14 15" key="1">
    <citation type="submission" date="2019-03" db="EMBL/GenBank/DDBJ databases">
        <title>Genomic features of bacteria from cold environments.</title>
        <authorList>
            <person name="Shen L."/>
        </authorList>
    </citation>
    <scope>NUCLEOTIDE SEQUENCE [LARGE SCALE GENOMIC DNA]</scope>
    <source>
        <strain evidence="15">T3246-1</strain>
    </source>
</reference>
<protein>
    <recommendedName>
        <fullName evidence="11">Glycosyl-4,4'-diaponeurosporenoate acyltransferase</fullName>
    </recommendedName>
</protein>
<dbReference type="InterPro" id="IPR044021">
    <property type="entry name" value="CrtO"/>
</dbReference>
<keyword evidence="15" id="KW-1185">Reference proteome</keyword>
<evidence type="ECO:0000256" key="13">
    <source>
        <dbReference type="SAM" id="Phobius"/>
    </source>
</evidence>
<evidence type="ECO:0000256" key="12">
    <source>
        <dbReference type="ARBA" id="ARBA00025324"/>
    </source>
</evidence>
<comment type="pathway">
    <text evidence="9">Carotenoid biosynthesis; staphyloxanthin biosynthesis; staphyloxanthin from farnesyl diphosphate: step 5/5.</text>
</comment>
<keyword evidence="2" id="KW-1003">Cell membrane</keyword>
<keyword evidence="4 13" id="KW-0812">Transmembrane</keyword>
<evidence type="ECO:0000256" key="4">
    <source>
        <dbReference type="ARBA" id="ARBA00022692"/>
    </source>
</evidence>
<comment type="function">
    <text evidence="12">Catalyzes the acylation of glycosyl-4,4'-diaponeurosporenoate, i.e. the esterification of glucose at the C6'' position with the carboxyl group of the C(15) fatty acid 12-methyltetradecanoic acid, to yield staphyloxanthin. This is the last step in the biosynthesis of this orange pigment, present in most staphylococci strains.</text>
</comment>
<dbReference type="EMBL" id="SMNA01000001">
    <property type="protein sequence ID" value="TDE98787.1"/>
    <property type="molecule type" value="Genomic_DNA"/>
</dbReference>
<keyword evidence="8" id="KW-0012">Acyltransferase</keyword>
<evidence type="ECO:0000256" key="8">
    <source>
        <dbReference type="ARBA" id="ARBA00023315"/>
    </source>
</evidence>
<proteinExistence type="inferred from homology"/>
<dbReference type="RefSeq" id="WP_133105689.1">
    <property type="nucleotide sequence ID" value="NZ_SMNA01000001.1"/>
</dbReference>
<sequence>MLRLVMPQVVTILVDVLAWGAFHALTGYAAHRLGNERLARDGWLLRQRPFEDNGRWYRRRLHIHRWKDRLPEAGALFAGGISKRELPAGDVAGLELFARETRRAELAHWWAMACGPVFVLWNPPLAAALLITYGVVVNLPFIVTQRYNRFRIDALLGRLAR</sequence>
<evidence type="ECO:0000256" key="6">
    <source>
        <dbReference type="ARBA" id="ARBA00022989"/>
    </source>
</evidence>
<keyword evidence="6 13" id="KW-1133">Transmembrane helix</keyword>
<keyword evidence="3" id="KW-0808">Transferase</keyword>
<evidence type="ECO:0000313" key="15">
    <source>
        <dbReference type="Proteomes" id="UP000504882"/>
    </source>
</evidence>
<evidence type="ECO:0000256" key="9">
    <source>
        <dbReference type="ARBA" id="ARBA00023588"/>
    </source>
</evidence>
<evidence type="ECO:0000256" key="10">
    <source>
        <dbReference type="ARBA" id="ARBA00023603"/>
    </source>
</evidence>
<feature type="transmembrane region" description="Helical" evidence="13">
    <location>
        <begin position="125"/>
        <end position="143"/>
    </location>
</feature>
<comment type="caution">
    <text evidence="14">The sequence shown here is derived from an EMBL/GenBank/DDBJ whole genome shotgun (WGS) entry which is preliminary data.</text>
</comment>
<evidence type="ECO:0000256" key="2">
    <source>
        <dbReference type="ARBA" id="ARBA00022475"/>
    </source>
</evidence>
<accession>A0ABY2EC95</accession>
<comment type="similarity">
    <text evidence="10">Belongs to the acyltransferase CrtO family.</text>
</comment>
<evidence type="ECO:0000313" key="14">
    <source>
        <dbReference type="EMBL" id="TDE98787.1"/>
    </source>
</evidence>
<dbReference type="Proteomes" id="UP000504882">
    <property type="component" value="Unassembled WGS sequence"/>
</dbReference>
<evidence type="ECO:0000256" key="1">
    <source>
        <dbReference type="ARBA" id="ARBA00004162"/>
    </source>
</evidence>
<feature type="transmembrane region" description="Helical" evidence="13">
    <location>
        <begin position="12"/>
        <end position="30"/>
    </location>
</feature>
<evidence type="ECO:0000256" key="5">
    <source>
        <dbReference type="ARBA" id="ARBA00022729"/>
    </source>
</evidence>
<evidence type="ECO:0000256" key="11">
    <source>
        <dbReference type="ARBA" id="ARBA00023667"/>
    </source>
</evidence>